<evidence type="ECO:0000313" key="6">
    <source>
        <dbReference type="EMBL" id="USP80476.1"/>
    </source>
</evidence>
<dbReference type="InterPro" id="IPR002110">
    <property type="entry name" value="Ankyrin_rpt"/>
</dbReference>
<dbReference type="InterPro" id="IPR054471">
    <property type="entry name" value="GPIID_WHD"/>
</dbReference>
<evidence type="ECO:0000256" key="1">
    <source>
        <dbReference type="ARBA" id="ARBA00022737"/>
    </source>
</evidence>
<dbReference type="Gene3D" id="1.25.40.20">
    <property type="entry name" value="Ankyrin repeat-containing domain"/>
    <property type="match status" value="4"/>
</dbReference>
<dbReference type="OrthoDB" id="1577640at2759"/>
<dbReference type="InterPro" id="IPR036770">
    <property type="entry name" value="Ankyrin_rpt-contain_sf"/>
</dbReference>
<feature type="domain" description="NACHT-NTPase and P-loop NTPases N-terminal" evidence="3">
    <location>
        <begin position="11"/>
        <end position="136"/>
    </location>
</feature>
<feature type="repeat" description="ANK" evidence="2">
    <location>
        <begin position="820"/>
        <end position="854"/>
    </location>
</feature>
<feature type="repeat" description="ANK" evidence="2">
    <location>
        <begin position="688"/>
        <end position="720"/>
    </location>
</feature>
<evidence type="ECO:0000256" key="2">
    <source>
        <dbReference type="PROSITE-ProRule" id="PRU00023"/>
    </source>
</evidence>
<feature type="repeat" description="ANK" evidence="2">
    <location>
        <begin position="1095"/>
        <end position="1117"/>
    </location>
</feature>
<dbReference type="Pfam" id="PF12796">
    <property type="entry name" value="Ank_2"/>
    <property type="match status" value="3"/>
</dbReference>
<gene>
    <name evidence="6" type="ORF">yc1106_07750</name>
</gene>
<dbReference type="Pfam" id="PF22939">
    <property type="entry name" value="WHD_GPIID"/>
    <property type="match status" value="1"/>
</dbReference>
<feature type="domain" description="Nephrocystin 3-like N-terminal" evidence="5">
    <location>
        <begin position="181"/>
        <end position="344"/>
    </location>
</feature>
<dbReference type="Proteomes" id="UP001056012">
    <property type="component" value="Chromosome 6"/>
</dbReference>
<dbReference type="SUPFAM" id="SSF52540">
    <property type="entry name" value="P-loop containing nucleoside triphosphate hydrolases"/>
    <property type="match status" value="1"/>
</dbReference>
<dbReference type="Pfam" id="PF17107">
    <property type="entry name" value="SesA"/>
    <property type="match status" value="1"/>
</dbReference>
<evidence type="ECO:0000259" key="5">
    <source>
        <dbReference type="Pfam" id="PF24883"/>
    </source>
</evidence>
<feature type="repeat" description="ANK" evidence="2">
    <location>
        <begin position="721"/>
        <end position="753"/>
    </location>
</feature>
<feature type="repeat" description="ANK" evidence="2">
    <location>
        <begin position="1062"/>
        <end position="1094"/>
    </location>
</feature>
<dbReference type="InterPro" id="IPR027417">
    <property type="entry name" value="P-loop_NTPase"/>
</dbReference>
<dbReference type="InterPro" id="IPR056884">
    <property type="entry name" value="NPHP3-like_N"/>
</dbReference>
<dbReference type="Gene3D" id="3.40.50.300">
    <property type="entry name" value="P-loop containing nucleotide triphosphate hydrolases"/>
    <property type="match status" value="1"/>
</dbReference>
<dbReference type="PROSITE" id="PS50088">
    <property type="entry name" value="ANK_REPEAT"/>
    <property type="match status" value="9"/>
</dbReference>
<feature type="repeat" description="ANK" evidence="2">
    <location>
        <begin position="918"/>
        <end position="950"/>
    </location>
</feature>
<dbReference type="PRINTS" id="PR01415">
    <property type="entry name" value="ANKYRIN"/>
</dbReference>
<dbReference type="Pfam" id="PF24883">
    <property type="entry name" value="NPHP3_N"/>
    <property type="match status" value="1"/>
</dbReference>
<evidence type="ECO:0000259" key="4">
    <source>
        <dbReference type="Pfam" id="PF22939"/>
    </source>
</evidence>
<evidence type="ECO:0008006" key="8">
    <source>
        <dbReference type="Google" id="ProtNLM"/>
    </source>
</evidence>
<keyword evidence="2" id="KW-0040">ANK repeat</keyword>
<keyword evidence="1" id="KW-0677">Repeat</keyword>
<sequence>MAEGLATVGAVASIVQLVDFTAKVISRLNEFHSLVGERPKFLHPISDALPVLCATLERICQNLEANPADSKVEAALLSIVSDCHEQIAKLKAIIAETLPSAGDKWLSKSKKAIGSLLREDKVENITKILRSHLKMLIFYRIAISSTLEPLKDAKLIKIREWLAPPDPSTNYQKALKQRQDDTGLWFLESDQYAEWKKSMVSFLWLYGIPGCGKTILSSAILQNILQHCEGDPAKVVAYFFFDFNDKQKQNAELMVRSVICQLSQQCVEIPASLDTLFSSCDNGQRQPSLHALLEVLQHMMRGFPFVYIVFDALDECYGRAELMDILETMSAWQLENSHTLLTSRKERDIQSSLEKFIHKQDKICLQSKLVDKDIQKYVQQRLYDDKDLSRWKKDPALRQDIETTLMKGAQGMFRWAVCQLDTLGKCRTRAALRRALVTLPPTLDNTYDRILSAISEDDSKYAIPILRWLTFAVRPLSVDEVAEVVAVNLDGEARFDCDEVLEDPLDVLSICSSMVTITTEESGGQDPVKQIVALAHYSVKEYLISDRIQTGSAARYSMQHTVCHDAIARSCLGYLLQFQGVKMLSHDNAKESRLADYSARFWIQHVQNTKDQAEWCSQEATILLSEKNDAYLNWLRIHDPEYPWGDSDFQRSLQYIPLPLYYASLLGLKRIVKLQLDAGADVNALGGSHGNALQAASAEDHQAIVQLLLNAGADVNALGGSHSNALQTASAKGHQAIVQLLLDNGADINKQGGLYNNALQTASAKGHQAIVQLLLDNGANINKQGGLYGNALHAAAAENHTAIVELLLMNGADVSRHDIQGKSVLHHAINSMHCTLSLIDLLLSRGAPADTTDINNMTPLLYCVKHSHKSIIELLLDNGMSIDAGVYRKSRSRNTVKTDTFHRSSGLESASDISGLSAGLTPLHFAALTGNLSMTKFLLERGADPNALSRYNESPIHLALRQTLHGPICQDDWADPDCKIESIRDFIDFEEEDEIDAVSAKIATHREGVLDALLADARISLTIRDYQYEHPLHCIQYRQPGSVSILQKLVSRGANPFERNLKQQNALHLASRAGDHDAVAVLISLGVEPALTDDEGLNALHYAAQSGNYETINILLETAVTTRPSLVASKDNRGRNLLHHLLSAKSEIRQETIRLLLDNGADGSELDASGNTPLAGYFKQARGEPDVKICQQLLSIKGSSLFIDKNGQNLGHLCTLPWRCSVQVLEILREHGVDLTQKDLQGKTILHCSAISGSITKESLHYLLHVVGIKIDAKDASGKTALQHAAEMAQKDHHPDLFDRGRWNRSMKLLLEHGVS</sequence>
<feature type="domain" description="GPI inositol-deacylase winged helix" evidence="4">
    <location>
        <begin position="460"/>
        <end position="550"/>
    </location>
</feature>
<accession>A0A9Q8ZE62</accession>
<dbReference type="Pfam" id="PF13857">
    <property type="entry name" value="Ank_5"/>
    <property type="match status" value="1"/>
</dbReference>
<dbReference type="VEuPathDB" id="FungiDB:yc1106_07750"/>
<protein>
    <recommendedName>
        <fullName evidence="8">NACHT domain-containing protein</fullName>
    </recommendedName>
</protein>
<name>A0A9Q8ZE62_CURCL</name>
<reference evidence="6" key="1">
    <citation type="submission" date="2021-12" db="EMBL/GenBank/DDBJ databases">
        <title>Curvularia clavata genome.</title>
        <authorList>
            <person name="Cao Y."/>
        </authorList>
    </citation>
    <scope>NUCLEOTIDE SEQUENCE</scope>
    <source>
        <strain evidence="6">Yc1106</strain>
    </source>
</reference>
<dbReference type="Pfam" id="PF00023">
    <property type="entry name" value="Ank"/>
    <property type="match status" value="1"/>
</dbReference>
<dbReference type="InterPro" id="IPR031352">
    <property type="entry name" value="SesA"/>
</dbReference>
<dbReference type="PANTHER" id="PTHR10039:SF16">
    <property type="entry name" value="GPI INOSITOL-DEACYLASE"/>
    <property type="match status" value="1"/>
</dbReference>
<dbReference type="SMART" id="SM00248">
    <property type="entry name" value="ANK"/>
    <property type="match status" value="14"/>
</dbReference>
<dbReference type="EMBL" id="CP089279">
    <property type="protein sequence ID" value="USP80476.1"/>
    <property type="molecule type" value="Genomic_DNA"/>
</dbReference>
<feature type="repeat" description="ANK" evidence="2">
    <location>
        <begin position="754"/>
        <end position="786"/>
    </location>
</feature>
<keyword evidence="7" id="KW-1185">Reference proteome</keyword>
<evidence type="ECO:0000313" key="7">
    <source>
        <dbReference type="Proteomes" id="UP001056012"/>
    </source>
</evidence>
<dbReference type="PROSITE" id="PS50297">
    <property type="entry name" value="ANK_REP_REGION"/>
    <property type="match status" value="8"/>
</dbReference>
<feature type="repeat" description="ANK" evidence="2">
    <location>
        <begin position="855"/>
        <end position="884"/>
    </location>
</feature>
<proteinExistence type="predicted"/>
<feature type="repeat" description="ANK" evidence="2">
    <location>
        <begin position="790"/>
        <end position="819"/>
    </location>
</feature>
<dbReference type="PANTHER" id="PTHR10039">
    <property type="entry name" value="AMELOGENIN"/>
    <property type="match status" value="1"/>
</dbReference>
<evidence type="ECO:0000259" key="3">
    <source>
        <dbReference type="Pfam" id="PF17107"/>
    </source>
</evidence>
<dbReference type="SUPFAM" id="SSF48403">
    <property type="entry name" value="Ankyrin repeat"/>
    <property type="match status" value="2"/>
</dbReference>
<organism evidence="6 7">
    <name type="scientific">Curvularia clavata</name>
    <dbReference type="NCBI Taxonomy" id="95742"/>
    <lineage>
        <taxon>Eukaryota</taxon>
        <taxon>Fungi</taxon>
        <taxon>Dikarya</taxon>
        <taxon>Ascomycota</taxon>
        <taxon>Pezizomycotina</taxon>
        <taxon>Dothideomycetes</taxon>
        <taxon>Pleosporomycetidae</taxon>
        <taxon>Pleosporales</taxon>
        <taxon>Pleosporineae</taxon>
        <taxon>Pleosporaceae</taxon>
        <taxon>Curvularia</taxon>
    </lineage>
</organism>